<reference evidence="3" key="1">
    <citation type="journal article" date="2011" name="Proc. Natl. Acad. Sci. U.S.A.">
        <title>Obligate biotrophy features unraveled by the genomic analysis of rust fungi.</title>
        <authorList>
            <person name="Duplessis S."/>
            <person name="Cuomo C.A."/>
            <person name="Lin Y.-C."/>
            <person name="Aerts A."/>
            <person name="Tisserant E."/>
            <person name="Veneault-Fourrey C."/>
            <person name="Joly D.L."/>
            <person name="Hacquard S."/>
            <person name="Amselem J."/>
            <person name="Cantarel B.L."/>
            <person name="Chiu R."/>
            <person name="Coutinho P.M."/>
            <person name="Feau N."/>
            <person name="Field M."/>
            <person name="Frey P."/>
            <person name="Gelhaye E."/>
            <person name="Goldberg J."/>
            <person name="Grabherr M.G."/>
            <person name="Kodira C.D."/>
            <person name="Kohler A."/>
            <person name="Kuees U."/>
            <person name="Lindquist E.A."/>
            <person name="Lucas S.M."/>
            <person name="Mago R."/>
            <person name="Mauceli E."/>
            <person name="Morin E."/>
            <person name="Murat C."/>
            <person name="Pangilinan J.L."/>
            <person name="Park R."/>
            <person name="Pearson M."/>
            <person name="Quesneville H."/>
            <person name="Rouhier N."/>
            <person name="Sakthikumar S."/>
            <person name="Salamov A.A."/>
            <person name="Schmutz J."/>
            <person name="Selles B."/>
            <person name="Shapiro H."/>
            <person name="Tanguay P."/>
            <person name="Tuskan G.A."/>
            <person name="Henrissat B."/>
            <person name="Van de Peer Y."/>
            <person name="Rouze P."/>
            <person name="Ellis J.G."/>
            <person name="Dodds P.N."/>
            <person name="Schein J.E."/>
            <person name="Zhong S."/>
            <person name="Hamelin R.C."/>
            <person name="Grigoriev I.V."/>
            <person name="Szabo L.J."/>
            <person name="Martin F."/>
        </authorList>
    </citation>
    <scope>NUCLEOTIDE SEQUENCE [LARGE SCALE GENOMIC DNA]</scope>
    <source>
        <strain evidence="3">98AG31 / pathotype 3-4-7</strain>
    </source>
</reference>
<accession>F4RWJ1</accession>
<dbReference type="VEuPathDB" id="FungiDB:MELLADRAFT_65741"/>
<dbReference type="KEGG" id="mlr:MELLADRAFT_65741"/>
<dbReference type="EMBL" id="GL883125">
    <property type="protein sequence ID" value="EGG03312.1"/>
    <property type="molecule type" value="Genomic_DNA"/>
</dbReference>
<feature type="region of interest" description="Disordered" evidence="1">
    <location>
        <begin position="1"/>
        <end position="22"/>
    </location>
</feature>
<feature type="region of interest" description="Disordered" evidence="1">
    <location>
        <begin position="52"/>
        <end position="81"/>
    </location>
</feature>
<dbReference type="AlphaFoldDB" id="F4RWJ1"/>
<keyword evidence="3" id="KW-1185">Reference proteome</keyword>
<dbReference type="HOGENOM" id="CLU_1219928_0_0_1"/>
<name>F4RWJ1_MELLP</name>
<evidence type="ECO:0000313" key="3">
    <source>
        <dbReference type="Proteomes" id="UP000001072"/>
    </source>
</evidence>
<dbReference type="InParanoid" id="F4RWJ1"/>
<gene>
    <name evidence="2" type="ORF">MELLADRAFT_65741</name>
</gene>
<dbReference type="OrthoDB" id="10490494at2759"/>
<dbReference type="Proteomes" id="UP000001072">
    <property type="component" value="Unassembled WGS sequence"/>
</dbReference>
<sequence>MGRRSPMRTSKRPFPPGFTPVPASHALSIGIPREECEPIFLSPSLRSPILELEPSEYPSLETTSEHSCSSTSYSKSQTESYSRPSARTIKMICQSVLKLKKSRSRPDLSNALIEHTPTTQEKLPMLGSFSQLTLCRTSTPSSISHKPSFSSLQSNLNQPITSFEAPFSRTEPIEVEESRFQEPIEELQAEAIRKAECEKGHRRQRSNDLLQNDRPLFFDNPIIISAI</sequence>
<organism evidence="3">
    <name type="scientific">Melampsora larici-populina (strain 98AG31 / pathotype 3-4-7)</name>
    <name type="common">Poplar leaf rust fungus</name>
    <dbReference type="NCBI Taxonomy" id="747676"/>
    <lineage>
        <taxon>Eukaryota</taxon>
        <taxon>Fungi</taxon>
        <taxon>Dikarya</taxon>
        <taxon>Basidiomycota</taxon>
        <taxon>Pucciniomycotina</taxon>
        <taxon>Pucciniomycetes</taxon>
        <taxon>Pucciniales</taxon>
        <taxon>Melampsoraceae</taxon>
        <taxon>Melampsora</taxon>
    </lineage>
</organism>
<protein>
    <submittedName>
        <fullName evidence="2">Uncharacterized protein</fullName>
    </submittedName>
</protein>
<dbReference type="RefSeq" id="XP_007413447.1">
    <property type="nucleotide sequence ID" value="XM_007413385.1"/>
</dbReference>
<feature type="compositionally biased region" description="Basic residues" evidence="1">
    <location>
        <begin position="1"/>
        <end position="11"/>
    </location>
</feature>
<evidence type="ECO:0000256" key="1">
    <source>
        <dbReference type="SAM" id="MobiDB-lite"/>
    </source>
</evidence>
<evidence type="ECO:0000313" key="2">
    <source>
        <dbReference type="EMBL" id="EGG03312.1"/>
    </source>
</evidence>
<proteinExistence type="predicted"/>
<dbReference type="GeneID" id="18930490"/>